<proteinExistence type="predicted"/>
<gene>
    <name evidence="1" type="ORF">SAMN04487819_12231</name>
</gene>
<reference evidence="2" key="1">
    <citation type="submission" date="2016-10" db="EMBL/GenBank/DDBJ databases">
        <authorList>
            <person name="Varghese N."/>
            <person name="Submissions S."/>
        </authorList>
    </citation>
    <scope>NUCLEOTIDE SEQUENCE [LARGE SCALE GENOMIC DNA]</scope>
    <source>
        <strain evidence="2">DSM 45004</strain>
    </source>
</reference>
<dbReference type="EMBL" id="FOMZ01000022">
    <property type="protein sequence ID" value="SFE68183.1"/>
    <property type="molecule type" value="Genomic_DNA"/>
</dbReference>
<dbReference type="RefSeq" id="WP_175497002.1">
    <property type="nucleotide sequence ID" value="NZ_FOMZ01000022.1"/>
</dbReference>
<dbReference type="InterPro" id="IPR013381">
    <property type="entry name" value="CRISPR-assoc_prot_Cse1"/>
</dbReference>
<sequence length="511" mass="56948">MTSPATFDLRDQRWIPVVTENGTTHIRSLREVFHHAHETEDLAVTVPPAAVGLLRVLYTITARVTGLDRHLPLEDWKKARNTVLREGQFDKSAVDAYLDADSGAWNLFDSARPWMQDPRLVEQAKTKSINQLDPSRPGDNSPVWFRHTHHGHAPALPTAEAVLYLLVHSFYGSGGTGGKRTVTDGFGQTVSDQYMSSGPLRGVLSHHPVGRNLLETLVLGLPGPNHEHEADVADLAPWERHEHPDPLGHPPPMTWPAGILVGRCRHALLLHPDETGEHVTRCRLTWAYKKPHTPVADPYTIRQRTKSGEWNDRSAQADRATWRDLDALLADTDTHTRPAVLTGATGLPSGVRDALRVRVHGVDQDRQSRDRQWMTAMTPPIMSWLEAENPRAADGARQLHDAAETVATRLVSELRRAYHSLSISSGRAGSGDVPWVAPALRHYWPAAETMFWERMYEEDFTEPHRACTERALQALEAATDHEAHHPPVAHALATARQKLINAAAKAEPRDQ</sequence>
<evidence type="ECO:0000313" key="2">
    <source>
        <dbReference type="Proteomes" id="UP000198716"/>
    </source>
</evidence>
<keyword evidence="2" id="KW-1185">Reference proteome</keyword>
<protein>
    <submittedName>
        <fullName evidence="1">CRISPR system Cascade subunit CasA</fullName>
    </submittedName>
</protein>
<dbReference type="Pfam" id="PF09481">
    <property type="entry name" value="CRISPR_Cse1"/>
    <property type="match status" value="1"/>
</dbReference>
<dbReference type="Proteomes" id="UP000198716">
    <property type="component" value="Unassembled WGS sequence"/>
</dbReference>
<dbReference type="NCBIfam" id="TIGR02547">
    <property type="entry name" value="casA_cse1"/>
    <property type="match status" value="1"/>
</dbReference>
<evidence type="ECO:0000313" key="1">
    <source>
        <dbReference type="EMBL" id="SFE68183.1"/>
    </source>
</evidence>
<name>A0A1I2CK80_9ACTN</name>
<organism evidence="1 2">
    <name type="scientific">Actinopolyspora alba</name>
    <dbReference type="NCBI Taxonomy" id="673379"/>
    <lineage>
        <taxon>Bacteria</taxon>
        <taxon>Bacillati</taxon>
        <taxon>Actinomycetota</taxon>
        <taxon>Actinomycetes</taxon>
        <taxon>Actinopolysporales</taxon>
        <taxon>Actinopolysporaceae</taxon>
        <taxon>Actinopolyspora</taxon>
        <taxon>Actinopolyspora alba group</taxon>
    </lineage>
</organism>
<accession>A0A1I2CK80</accession>
<dbReference type="AlphaFoldDB" id="A0A1I2CK80"/>